<name>A0ACB8EJX0_9SAUR</name>
<sequence length="146" mass="16486">MKRWNSPNMKNRLKPKGSSLRANLITTHNITYTGNSKSHVIYCEAMVEENLGIRKKRDWLYLTCGDATAVFSPTLSYGKQLKQLLGSSACKTELADEIYGRTMLTIFLCVHESCKTSPEINAVIKIKSPAFRVILYYKLCLSQSSN</sequence>
<organism evidence="1 2">
    <name type="scientific">Sphaerodactylus townsendi</name>
    <dbReference type="NCBI Taxonomy" id="933632"/>
    <lineage>
        <taxon>Eukaryota</taxon>
        <taxon>Metazoa</taxon>
        <taxon>Chordata</taxon>
        <taxon>Craniata</taxon>
        <taxon>Vertebrata</taxon>
        <taxon>Euteleostomi</taxon>
        <taxon>Lepidosauria</taxon>
        <taxon>Squamata</taxon>
        <taxon>Bifurcata</taxon>
        <taxon>Gekkota</taxon>
        <taxon>Sphaerodactylidae</taxon>
        <taxon>Sphaerodactylus</taxon>
    </lineage>
</organism>
<keyword evidence="2" id="KW-1185">Reference proteome</keyword>
<reference evidence="1" key="1">
    <citation type="submission" date="2021-08" db="EMBL/GenBank/DDBJ databases">
        <title>The first chromosome-level gecko genome reveals the dynamic sex chromosomes of Neotropical dwarf geckos (Sphaerodactylidae: Sphaerodactylus).</title>
        <authorList>
            <person name="Pinto B.J."/>
            <person name="Keating S.E."/>
            <person name="Gamble T."/>
        </authorList>
    </citation>
    <scope>NUCLEOTIDE SEQUENCE</scope>
    <source>
        <strain evidence="1">TG3544</strain>
    </source>
</reference>
<accession>A0ACB8EJX0</accession>
<gene>
    <name evidence="1" type="ORF">K3G42_028475</name>
</gene>
<dbReference type="EMBL" id="CM037616">
    <property type="protein sequence ID" value="KAH7992979.1"/>
    <property type="molecule type" value="Genomic_DNA"/>
</dbReference>
<dbReference type="Proteomes" id="UP000827872">
    <property type="component" value="Linkage Group LG03"/>
</dbReference>
<evidence type="ECO:0000313" key="1">
    <source>
        <dbReference type="EMBL" id="KAH7992979.1"/>
    </source>
</evidence>
<protein>
    <submittedName>
        <fullName evidence="1">Uncharacterized protein</fullName>
    </submittedName>
</protein>
<evidence type="ECO:0000313" key="2">
    <source>
        <dbReference type="Proteomes" id="UP000827872"/>
    </source>
</evidence>
<proteinExistence type="predicted"/>
<comment type="caution">
    <text evidence="1">The sequence shown here is derived from an EMBL/GenBank/DDBJ whole genome shotgun (WGS) entry which is preliminary data.</text>
</comment>